<dbReference type="EMBL" id="NKHG01000135">
    <property type="protein sequence ID" value="PCK17664.1"/>
    <property type="molecule type" value="Genomic_DNA"/>
</dbReference>
<dbReference type="Proteomes" id="UP000228754">
    <property type="component" value="Unassembled WGS sequence"/>
</dbReference>
<accession>A0A2A5IJT4</accession>
<protein>
    <submittedName>
        <fullName evidence="1">Uncharacterized protein</fullName>
    </submittedName>
</protein>
<evidence type="ECO:0000313" key="1">
    <source>
        <dbReference type="EMBL" id="PCK17664.1"/>
    </source>
</evidence>
<name>A0A2A5IJT4_BACPU</name>
<gene>
    <name evidence="1" type="ORF">CEY02_19715</name>
</gene>
<sequence length="78" mass="8872">MKLYVNDQLYSSCVPINEHLIRLSRKNNSVLFKLEEFLDKKLIADPSLSEIRDIILSVSGDIVRLENSIVCGDHNEGL</sequence>
<evidence type="ECO:0000313" key="2">
    <source>
        <dbReference type="Proteomes" id="UP000228754"/>
    </source>
</evidence>
<proteinExistence type="predicted"/>
<dbReference type="OrthoDB" id="2903492at2"/>
<organism evidence="1 2">
    <name type="scientific">Bacillus pumilus</name>
    <name type="common">Bacillus mesentericus</name>
    <dbReference type="NCBI Taxonomy" id="1408"/>
    <lineage>
        <taxon>Bacteria</taxon>
        <taxon>Bacillati</taxon>
        <taxon>Bacillota</taxon>
        <taxon>Bacilli</taxon>
        <taxon>Bacillales</taxon>
        <taxon>Bacillaceae</taxon>
        <taxon>Bacillus</taxon>
    </lineage>
</organism>
<reference evidence="1 2" key="1">
    <citation type="submission" date="2017-06" db="EMBL/GenBank/DDBJ databases">
        <title>Draft Genome Sequence of Bacillus sp Strain 36R Isolated from saline sediment at Atanasia, Sonora, Mexico.</title>
        <authorList>
            <person name="Sanchez Diaz R."/>
            <person name="Quiroz Macias M.E."/>
            <person name="Ibarra Gamez J.C."/>
            <person name="Enciso Ibarra J."/>
            <person name="Gomez Gil B."/>
            <person name="Galaviz Silva L."/>
        </authorList>
    </citation>
    <scope>NUCLEOTIDE SEQUENCE [LARGE SCALE GENOMIC DNA]</scope>
    <source>
        <strain evidence="1 2">36R_ATNSAL</strain>
    </source>
</reference>
<comment type="caution">
    <text evidence="1">The sequence shown here is derived from an EMBL/GenBank/DDBJ whole genome shotgun (WGS) entry which is preliminary data.</text>
</comment>
<dbReference type="AlphaFoldDB" id="A0A2A5IJT4"/>